<keyword evidence="8 12" id="KW-0804">Transcription</keyword>
<dbReference type="Proteomes" id="UP000799767">
    <property type="component" value="Unassembled WGS sequence"/>
</dbReference>
<reference evidence="17" key="1">
    <citation type="journal article" date="2020" name="Stud. Mycol.">
        <title>101 Dothideomycetes genomes: a test case for predicting lifestyles and emergence of pathogens.</title>
        <authorList>
            <person name="Haridas S."/>
            <person name="Albert R."/>
            <person name="Binder M."/>
            <person name="Bloem J."/>
            <person name="Labutti K."/>
            <person name="Salamov A."/>
            <person name="Andreopoulos B."/>
            <person name="Baker S."/>
            <person name="Barry K."/>
            <person name="Bills G."/>
            <person name="Bluhm B."/>
            <person name="Cannon C."/>
            <person name="Castanera R."/>
            <person name="Culley D."/>
            <person name="Daum C."/>
            <person name="Ezra D."/>
            <person name="Gonzalez J."/>
            <person name="Henrissat B."/>
            <person name="Kuo A."/>
            <person name="Liang C."/>
            <person name="Lipzen A."/>
            <person name="Lutzoni F."/>
            <person name="Magnuson J."/>
            <person name="Mondo S."/>
            <person name="Nolan M."/>
            <person name="Ohm R."/>
            <person name="Pangilinan J."/>
            <person name="Park H.-J."/>
            <person name="Ramirez L."/>
            <person name="Alfaro M."/>
            <person name="Sun H."/>
            <person name="Tritt A."/>
            <person name="Yoshinaga Y."/>
            <person name="Zwiers L.-H."/>
            <person name="Turgeon B."/>
            <person name="Goodwin S."/>
            <person name="Spatafora J."/>
            <person name="Crous P."/>
            <person name="Grigoriev I."/>
        </authorList>
    </citation>
    <scope>NUCLEOTIDE SEQUENCE</scope>
    <source>
        <strain evidence="17">CBS 113389</strain>
    </source>
</reference>
<dbReference type="GeneID" id="54473227"/>
<feature type="compositionally biased region" description="Pro residues" evidence="15">
    <location>
        <begin position="496"/>
        <end position="505"/>
    </location>
</feature>
<evidence type="ECO:0000259" key="16">
    <source>
        <dbReference type="PROSITE" id="PS50110"/>
    </source>
</evidence>
<dbReference type="InterPro" id="IPR036390">
    <property type="entry name" value="WH_DNA-bd_sf"/>
</dbReference>
<organism evidence="17 18">
    <name type="scientific">Neohortaea acidophila</name>
    <dbReference type="NCBI Taxonomy" id="245834"/>
    <lineage>
        <taxon>Eukaryota</taxon>
        <taxon>Fungi</taxon>
        <taxon>Dikarya</taxon>
        <taxon>Ascomycota</taxon>
        <taxon>Pezizomycotina</taxon>
        <taxon>Dothideomycetes</taxon>
        <taxon>Dothideomycetidae</taxon>
        <taxon>Mycosphaerellales</taxon>
        <taxon>Teratosphaeriaceae</taxon>
        <taxon>Neohortaea</taxon>
    </lineage>
</organism>
<feature type="domain" description="Response regulatory" evidence="16">
    <location>
        <begin position="369"/>
        <end position="483"/>
    </location>
</feature>
<comment type="subcellular location">
    <subcellularLocation>
        <location evidence="1 12">Nucleus</location>
    </subcellularLocation>
</comment>
<evidence type="ECO:0000313" key="17">
    <source>
        <dbReference type="EMBL" id="KAF2487270.1"/>
    </source>
</evidence>
<keyword evidence="9 12" id="KW-0539">Nucleus</keyword>
<dbReference type="Pfam" id="PF00072">
    <property type="entry name" value="Response_reg"/>
    <property type="match status" value="1"/>
</dbReference>
<evidence type="ECO:0000256" key="5">
    <source>
        <dbReference type="ARBA" id="ARBA00023015"/>
    </source>
</evidence>
<feature type="coiled-coil region" evidence="14">
    <location>
        <begin position="136"/>
        <end position="170"/>
    </location>
</feature>
<dbReference type="RefSeq" id="XP_033593839.1">
    <property type="nucleotide sequence ID" value="XM_033732225.1"/>
</dbReference>
<dbReference type="Gene3D" id="3.40.50.2300">
    <property type="match status" value="1"/>
</dbReference>
<dbReference type="InterPro" id="IPR011006">
    <property type="entry name" value="CheY-like_superfamily"/>
</dbReference>
<dbReference type="Gene3D" id="1.10.10.10">
    <property type="entry name" value="Winged helix-like DNA-binding domain superfamily/Winged helix DNA-binding domain"/>
    <property type="match status" value="1"/>
</dbReference>
<feature type="region of interest" description="Disordered" evidence="15">
    <location>
        <begin position="489"/>
        <end position="547"/>
    </location>
</feature>
<feature type="compositionally biased region" description="Low complexity" evidence="15">
    <location>
        <begin position="221"/>
        <end position="230"/>
    </location>
</feature>
<dbReference type="PANTHER" id="PTHR45339:SF1">
    <property type="entry name" value="HYBRID SIGNAL TRANSDUCTION HISTIDINE KINASE J"/>
    <property type="match status" value="1"/>
</dbReference>
<keyword evidence="6 14" id="KW-0175">Coiled coil</keyword>
<dbReference type="Pfam" id="PF00447">
    <property type="entry name" value="HSF_DNA-bind"/>
    <property type="match status" value="1"/>
</dbReference>
<dbReference type="InterPro" id="IPR014402">
    <property type="entry name" value="Sig_transdc_resp-reg_Skn7"/>
</dbReference>
<protein>
    <recommendedName>
        <fullName evidence="12">Transcription factor</fullName>
    </recommendedName>
</protein>
<comment type="function">
    <text evidence="10">Transcription factor that is part of a SLN1-YPD1-SKN7 two-component regulatory system, which controls gene expression in response to changes in the osmolarity of the extracellular environment. Under low osmotic conditions, phosphorylated and activated by the phosphorelay intermediate protein YPD1. Also activated in response to oxidative stress, independent on the two-component regulatory system. Regulates heat shock genes in response to oxidative stress and genes involved in cell wall integrity in response to osmotic changes.</text>
</comment>
<dbReference type="EMBL" id="MU001631">
    <property type="protein sequence ID" value="KAF2487270.1"/>
    <property type="molecule type" value="Genomic_DNA"/>
</dbReference>
<keyword evidence="7 12" id="KW-0238">DNA-binding</keyword>
<comment type="subunit">
    <text evidence="2">Homotrimer.</text>
</comment>
<evidence type="ECO:0000256" key="4">
    <source>
        <dbReference type="ARBA" id="ARBA00023012"/>
    </source>
</evidence>
<gene>
    <name evidence="17" type="ORF">BDY17DRAFT_288634</name>
</gene>
<dbReference type="FunFam" id="1.10.10.10:FF:000380">
    <property type="entry name" value="Transcription factor SKN7"/>
    <property type="match status" value="1"/>
</dbReference>
<dbReference type="GO" id="GO:0043565">
    <property type="term" value="F:sequence-specific DNA binding"/>
    <property type="evidence" value="ECO:0007669"/>
    <property type="project" value="InterPro"/>
</dbReference>
<evidence type="ECO:0000256" key="13">
    <source>
        <dbReference type="PROSITE-ProRule" id="PRU00169"/>
    </source>
</evidence>
<evidence type="ECO:0000256" key="9">
    <source>
        <dbReference type="ARBA" id="ARBA00023242"/>
    </source>
</evidence>
<evidence type="ECO:0000256" key="3">
    <source>
        <dbReference type="ARBA" id="ARBA00022553"/>
    </source>
</evidence>
<dbReference type="InterPro" id="IPR000232">
    <property type="entry name" value="HSF_DNA-bd"/>
</dbReference>
<comment type="similarity">
    <text evidence="11">Belongs to the SKN7 family.</text>
</comment>
<evidence type="ECO:0000256" key="11">
    <source>
        <dbReference type="ARBA" id="ARBA00061465"/>
    </source>
</evidence>
<dbReference type="PROSITE" id="PS50110">
    <property type="entry name" value="RESPONSE_REGULATORY"/>
    <property type="match status" value="1"/>
</dbReference>
<dbReference type="PANTHER" id="PTHR45339">
    <property type="entry name" value="HYBRID SIGNAL TRANSDUCTION HISTIDINE KINASE J"/>
    <property type="match status" value="1"/>
</dbReference>
<keyword evidence="3 13" id="KW-0597">Phosphoprotein</keyword>
<dbReference type="GO" id="GO:0006357">
    <property type="term" value="P:regulation of transcription by RNA polymerase II"/>
    <property type="evidence" value="ECO:0007669"/>
    <property type="project" value="UniProtKB-UniRule"/>
</dbReference>
<name>A0A6A6Q4E3_9PEZI</name>
<accession>A0A6A6Q4E3</accession>
<evidence type="ECO:0000256" key="10">
    <source>
        <dbReference type="ARBA" id="ARBA00057149"/>
    </source>
</evidence>
<dbReference type="GO" id="GO:0000156">
    <property type="term" value="F:phosphorelay response regulator activity"/>
    <property type="evidence" value="ECO:0007669"/>
    <property type="project" value="InterPro"/>
</dbReference>
<keyword evidence="4" id="KW-0902">Two-component regulatory system</keyword>
<feature type="modified residue" description="4-aspartylphosphate" evidence="13">
    <location>
        <position position="419"/>
    </location>
</feature>
<evidence type="ECO:0000313" key="18">
    <source>
        <dbReference type="Proteomes" id="UP000799767"/>
    </source>
</evidence>
<evidence type="ECO:0000256" key="15">
    <source>
        <dbReference type="SAM" id="MobiDB-lite"/>
    </source>
</evidence>
<dbReference type="GO" id="GO:0005634">
    <property type="term" value="C:nucleus"/>
    <property type="evidence" value="ECO:0007669"/>
    <property type="project" value="UniProtKB-SubCell"/>
</dbReference>
<evidence type="ECO:0000256" key="6">
    <source>
        <dbReference type="ARBA" id="ARBA00023054"/>
    </source>
</evidence>
<dbReference type="AlphaFoldDB" id="A0A6A6Q4E3"/>
<proteinExistence type="inferred from homology"/>
<dbReference type="OrthoDB" id="424572at2759"/>
<dbReference type="GO" id="GO:0003700">
    <property type="term" value="F:DNA-binding transcription factor activity"/>
    <property type="evidence" value="ECO:0007669"/>
    <property type="project" value="UniProtKB-UniRule"/>
</dbReference>
<evidence type="ECO:0000256" key="1">
    <source>
        <dbReference type="ARBA" id="ARBA00004123"/>
    </source>
</evidence>
<evidence type="ECO:0000256" key="2">
    <source>
        <dbReference type="ARBA" id="ARBA00011233"/>
    </source>
</evidence>
<dbReference type="InterPro" id="IPR001789">
    <property type="entry name" value="Sig_transdc_resp-reg_receiver"/>
</dbReference>
<evidence type="ECO:0000256" key="7">
    <source>
        <dbReference type="ARBA" id="ARBA00023125"/>
    </source>
</evidence>
<feature type="region of interest" description="Disordered" evidence="15">
    <location>
        <begin position="208"/>
        <end position="238"/>
    </location>
</feature>
<sequence length="620" mass="68300">MNDNAGQGANNSSDFVRKLYKMLESPQDESVVRWGNEGDSFVVLENEKFTKHILPKHFKHSNFASFVRQLNKYDFHKVRHNNEDGGASPYGPGAWEFRHPDFKINNKDALDNIRRKAPAPRKPNQVVEELIPTQQIDMVNTQLVATQQQLQSLQERYNELSMHHSMLLQEVIGVQKTVVNHEHVIQYVMNFLNTVDAQRRRESRVVNPFAPPTSSGPNGVATTAADTAPPAEEDAPASPLQAASKLLSEVNADHILNVRNLEQMNEQQMRFNATLTTPPPDASARAHNRTVSRNAQPHSAGSSTVSYSELDNMVYPVGHTQGIDPMYSEHINNIPYPLPTKTTDGTTAAANDGRKKGAPVDPGWVRQPQVLLVEDDPTCRRIGGKFLYAFNCAVDSALDGLEAVNKMNAGSKYDLVLMDIIMPNLDGVSATHLIRQFDNTPIVAMTSNIRSDDISMYFQHGMNDVLPKPFTKEGLITMLDKHLSHLKKHTAGLSPMDPPAVPLPPVTKRSMKSEDSPATSPTTNSNWHSPSTFSGISPAGNQADDSVYYGQQGGYAAQAIQHTPPLYHSPSGAPLGTPQRQQQGARRGIADVSGGPGEMGDAKRQQMYAPPHMQPMGRPR</sequence>
<keyword evidence="18" id="KW-1185">Reference proteome</keyword>
<dbReference type="PRINTS" id="PR00056">
    <property type="entry name" value="HSFDOMAIN"/>
</dbReference>
<dbReference type="InterPro" id="IPR036388">
    <property type="entry name" value="WH-like_DNA-bd_sf"/>
</dbReference>
<evidence type="ECO:0000256" key="14">
    <source>
        <dbReference type="SAM" id="Coils"/>
    </source>
</evidence>
<feature type="region of interest" description="Disordered" evidence="15">
    <location>
        <begin position="563"/>
        <end position="620"/>
    </location>
</feature>
<dbReference type="PROSITE" id="PS00434">
    <property type="entry name" value="HSF_DOMAIN"/>
    <property type="match status" value="1"/>
</dbReference>
<dbReference type="FunFam" id="3.40.50.2300:FF:000212">
    <property type="entry name" value="Stress response regulator/HFS transcription factor"/>
    <property type="match status" value="1"/>
</dbReference>
<keyword evidence="5 12" id="KW-0805">Transcription regulation</keyword>
<dbReference type="CDD" id="cd17546">
    <property type="entry name" value="REC_hyHK_CKI1_RcsC-like"/>
    <property type="match status" value="1"/>
</dbReference>
<dbReference type="SUPFAM" id="SSF46785">
    <property type="entry name" value="Winged helix' DNA-binding domain"/>
    <property type="match status" value="1"/>
</dbReference>
<evidence type="ECO:0000256" key="12">
    <source>
        <dbReference type="PIRNR" id="PIRNR002595"/>
    </source>
</evidence>
<feature type="compositionally biased region" description="Polar residues" evidence="15">
    <location>
        <begin position="516"/>
        <end position="544"/>
    </location>
</feature>
<dbReference type="SMART" id="SM00415">
    <property type="entry name" value="HSF"/>
    <property type="match status" value="1"/>
</dbReference>
<dbReference type="SUPFAM" id="SSF52172">
    <property type="entry name" value="CheY-like"/>
    <property type="match status" value="1"/>
</dbReference>
<evidence type="ECO:0000256" key="8">
    <source>
        <dbReference type="ARBA" id="ARBA00023163"/>
    </source>
</evidence>
<dbReference type="PIRSF" id="PIRSF002595">
    <property type="entry name" value="RR_SKN7"/>
    <property type="match status" value="1"/>
</dbReference>
<dbReference type="SMART" id="SM00448">
    <property type="entry name" value="REC"/>
    <property type="match status" value="1"/>
</dbReference>